<keyword evidence="1" id="KW-0732">Signal</keyword>
<sequence>MKYLVIVLLVALSHCAAAEGTEETKPAANQPAYQAAYQPYPYRSYSGYDTYRSRYGSYGQYPSSNYDLESQHLHLSGGIYRPYDYADDYAVQGGYKPYTYDNAYKYYGNSATRYVRYPHNTATQY</sequence>
<dbReference type="EMBL" id="BMAV01006606">
    <property type="protein sequence ID" value="GFY48686.1"/>
    <property type="molecule type" value="Genomic_DNA"/>
</dbReference>
<feature type="chain" id="PRO_5036499382" evidence="1">
    <location>
        <begin position="19"/>
        <end position="125"/>
    </location>
</feature>
<dbReference type="OrthoDB" id="6448331at2759"/>
<comment type="caution">
    <text evidence="2">The sequence shown here is derived from an EMBL/GenBank/DDBJ whole genome shotgun (WGS) entry which is preliminary data.</text>
</comment>
<dbReference type="AlphaFoldDB" id="A0A8X6XB78"/>
<name>A0A8X6XB78_9ARAC</name>
<evidence type="ECO:0000313" key="3">
    <source>
        <dbReference type="Proteomes" id="UP000886998"/>
    </source>
</evidence>
<protein>
    <submittedName>
        <fullName evidence="2">Uncharacterized protein</fullName>
    </submittedName>
</protein>
<keyword evidence="3" id="KW-1185">Reference proteome</keyword>
<gene>
    <name evidence="2" type="ORF">TNIN_261021</name>
</gene>
<proteinExistence type="predicted"/>
<feature type="signal peptide" evidence="1">
    <location>
        <begin position="1"/>
        <end position="18"/>
    </location>
</feature>
<accession>A0A8X6XB78</accession>
<evidence type="ECO:0000313" key="2">
    <source>
        <dbReference type="EMBL" id="GFY48686.1"/>
    </source>
</evidence>
<organism evidence="2 3">
    <name type="scientific">Trichonephila inaurata madagascariensis</name>
    <dbReference type="NCBI Taxonomy" id="2747483"/>
    <lineage>
        <taxon>Eukaryota</taxon>
        <taxon>Metazoa</taxon>
        <taxon>Ecdysozoa</taxon>
        <taxon>Arthropoda</taxon>
        <taxon>Chelicerata</taxon>
        <taxon>Arachnida</taxon>
        <taxon>Araneae</taxon>
        <taxon>Araneomorphae</taxon>
        <taxon>Entelegynae</taxon>
        <taxon>Araneoidea</taxon>
        <taxon>Nephilidae</taxon>
        <taxon>Trichonephila</taxon>
        <taxon>Trichonephila inaurata</taxon>
    </lineage>
</organism>
<reference evidence="2" key="1">
    <citation type="submission" date="2020-08" db="EMBL/GenBank/DDBJ databases">
        <title>Multicomponent nature underlies the extraordinary mechanical properties of spider dragline silk.</title>
        <authorList>
            <person name="Kono N."/>
            <person name="Nakamura H."/>
            <person name="Mori M."/>
            <person name="Yoshida Y."/>
            <person name="Ohtoshi R."/>
            <person name="Malay A.D."/>
            <person name="Moran D.A.P."/>
            <person name="Tomita M."/>
            <person name="Numata K."/>
            <person name="Arakawa K."/>
        </authorList>
    </citation>
    <scope>NUCLEOTIDE SEQUENCE</scope>
</reference>
<dbReference type="Proteomes" id="UP000886998">
    <property type="component" value="Unassembled WGS sequence"/>
</dbReference>
<evidence type="ECO:0000256" key="1">
    <source>
        <dbReference type="SAM" id="SignalP"/>
    </source>
</evidence>